<dbReference type="InterPro" id="IPR001810">
    <property type="entry name" value="F-box_dom"/>
</dbReference>
<dbReference type="SUPFAM" id="SSF81383">
    <property type="entry name" value="F-box domain"/>
    <property type="match status" value="1"/>
</dbReference>
<dbReference type="InterPro" id="IPR053781">
    <property type="entry name" value="F-box_AtFBL13-like"/>
</dbReference>
<sequence length="477" mass="53790">MGTAASTRERDAIHTEMETAAVSSSKRARLGGSDRLSDLPDCLLHDILSLLGCRQAVRTSALSRRWRHLWRSMTCLNIDQREFQRSGVPPPLDVCQWDSFEDMADSLLSTSITTPSAPLDAFRLHLVDGSKKTGVDRWIRRGLARRPAGAAIHHRHTYVGRVCWPDTSRLASGAPCRLTRLRLFGVQLSPSFGRDLGDQCPVLEDLHIENCREDFCTVASPTLKSFALVSPSDYSYRSSALVLAVPHLASLRLVLPFSGYRGYAVATSENEVLASLVQASICIKDMDDEVQRNRRVMKPHKLDFLKSMCNFLACIPNVRNLHLSGFTTTALLGKEPQEFQVFHDLKTLLLSRCDLGVSYQALTSILRNAQNLENVGMHFCRFLERPKRRGKAQPKSKPSKRRNSTLLEYKNLKVVEIKHETNSTAPLENIFLEISKGMPKEMPLTRWHRLEKLSKTGPMTIVRLRLFRTENGEVKSN</sequence>
<accession>N1R112</accession>
<organism evidence="1">
    <name type="scientific">Aegilops tauschii</name>
    <name type="common">Tausch's goatgrass</name>
    <name type="synonym">Aegilops squarrosa</name>
    <dbReference type="NCBI Taxonomy" id="37682"/>
    <lineage>
        <taxon>Eukaryota</taxon>
        <taxon>Viridiplantae</taxon>
        <taxon>Streptophyta</taxon>
        <taxon>Embryophyta</taxon>
        <taxon>Tracheophyta</taxon>
        <taxon>Spermatophyta</taxon>
        <taxon>Magnoliopsida</taxon>
        <taxon>Liliopsida</taxon>
        <taxon>Poales</taxon>
        <taxon>Poaceae</taxon>
        <taxon>BOP clade</taxon>
        <taxon>Pooideae</taxon>
        <taxon>Triticodae</taxon>
        <taxon>Triticeae</taxon>
        <taxon>Triticinae</taxon>
        <taxon>Aegilops</taxon>
    </lineage>
</organism>
<proteinExistence type="predicted"/>
<protein>
    <submittedName>
        <fullName evidence="1">Uncharacterized protein</fullName>
    </submittedName>
</protein>
<dbReference type="InterPro" id="IPR036047">
    <property type="entry name" value="F-box-like_dom_sf"/>
</dbReference>
<dbReference type="Gene3D" id="1.20.1280.50">
    <property type="match status" value="1"/>
</dbReference>
<dbReference type="InterPro" id="IPR032675">
    <property type="entry name" value="LRR_dom_sf"/>
</dbReference>
<dbReference type="PROSITE" id="PS50181">
    <property type="entry name" value="FBOX"/>
    <property type="match status" value="1"/>
</dbReference>
<dbReference type="EnsemblPlants" id="EMT19345">
    <property type="protein sequence ID" value="EMT19345"/>
    <property type="gene ID" value="F775_04478"/>
</dbReference>
<evidence type="ECO:0000313" key="1">
    <source>
        <dbReference type="EnsemblPlants" id="EMT19345"/>
    </source>
</evidence>
<dbReference type="Pfam" id="PF00646">
    <property type="entry name" value="F-box"/>
    <property type="match status" value="1"/>
</dbReference>
<reference evidence="1" key="1">
    <citation type="submission" date="2015-06" db="UniProtKB">
        <authorList>
            <consortium name="EnsemblPlants"/>
        </authorList>
    </citation>
    <scope>IDENTIFICATION</scope>
</reference>
<dbReference type="CDD" id="cd22160">
    <property type="entry name" value="F-box_AtFBL13-like"/>
    <property type="match status" value="1"/>
</dbReference>
<dbReference type="Gene3D" id="3.80.10.10">
    <property type="entry name" value="Ribonuclease Inhibitor"/>
    <property type="match status" value="1"/>
</dbReference>
<dbReference type="SMART" id="SM00256">
    <property type="entry name" value="FBOX"/>
    <property type="match status" value="1"/>
</dbReference>
<dbReference type="AlphaFoldDB" id="N1R112"/>
<dbReference type="InterPro" id="IPR053197">
    <property type="entry name" value="F-box_SCFL_complex_component"/>
</dbReference>
<name>N1R112_AEGTA</name>
<dbReference type="PANTHER" id="PTHR34223:SF106">
    <property type="entry name" value="MEIOTIC F-BOX PROTEIN MOF"/>
    <property type="match status" value="1"/>
</dbReference>
<dbReference type="PANTHER" id="PTHR34223">
    <property type="entry name" value="OS11G0201299 PROTEIN"/>
    <property type="match status" value="1"/>
</dbReference>
<dbReference type="SUPFAM" id="SSF52047">
    <property type="entry name" value="RNI-like"/>
    <property type="match status" value="1"/>
</dbReference>